<dbReference type="Proteomes" id="UP001054902">
    <property type="component" value="Unassembled WGS sequence"/>
</dbReference>
<dbReference type="AlphaFoldDB" id="A0AAD3CWP2"/>
<dbReference type="EMBL" id="BLLK01000045">
    <property type="protein sequence ID" value="GFH52350.1"/>
    <property type="molecule type" value="Genomic_DNA"/>
</dbReference>
<comment type="caution">
    <text evidence="1">The sequence shown here is derived from an EMBL/GenBank/DDBJ whole genome shotgun (WGS) entry which is preliminary data.</text>
</comment>
<reference evidence="1 2" key="1">
    <citation type="journal article" date="2021" name="Sci. Rep.">
        <title>The genome of the diatom Chaetoceros tenuissimus carries an ancient integrated fragment of an extant virus.</title>
        <authorList>
            <person name="Hongo Y."/>
            <person name="Kimura K."/>
            <person name="Takaki Y."/>
            <person name="Yoshida Y."/>
            <person name="Baba S."/>
            <person name="Kobayashi G."/>
            <person name="Nagasaki K."/>
            <person name="Hano T."/>
            <person name="Tomaru Y."/>
        </authorList>
    </citation>
    <scope>NUCLEOTIDE SEQUENCE [LARGE SCALE GENOMIC DNA]</scope>
    <source>
        <strain evidence="1 2">NIES-3715</strain>
    </source>
</reference>
<keyword evidence="2" id="KW-1185">Reference proteome</keyword>
<name>A0AAD3CWP2_9STRA</name>
<evidence type="ECO:0000313" key="1">
    <source>
        <dbReference type="EMBL" id="GFH52350.1"/>
    </source>
</evidence>
<evidence type="ECO:0000313" key="2">
    <source>
        <dbReference type="Proteomes" id="UP001054902"/>
    </source>
</evidence>
<organism evidence="1 2">
    <name type="scientific">Chaetoceros tenuissimus</name>
    <dbReference type="NCBI Taxonomy" id="426638"/>
    <lineage>
        <taxon>Eukaryota</taxon>
        <taxon>Sar</taxon>
        <taxon>Stramenopiles</taxon>
        <taxon>Ochrophyta</taxon>
        <taxon>Bacillariophyta</taxon>
        <taxon>Coscinodiscophyceae</taxon>
        <taxon>Chaetocerotophycidae</taxon>
        <taxon>Chaetocerotales</taxon>
        <taxon>Chaetocerotaceae</taxon>
        <taxon>Chaetoceros</taxon>
    </lineage>
</organism>
<sequence>MVHMKMGKEIGQIIHFDSYEDMSISKFKELSKKIKCFAPKQYRELVNDLNNSNVPQQSSAEMKVLICFVDTETMSGFYFDSNSVALNGFGKSASLKKRYKKDADECFSQLQVLVKFMPQNIVEKVSL</sequence>
<accession>A0AAD3CWP2</accession>
<proteinExistence type="predicted"/>
<gene>
    <name evidence="1" type="ORF">CTEN210_08826</name>
</gene>
<protein>
    <submittedName>
        <fullName evidence="1">Uncharacterized protein</fullName>
    </submittedName>
</protein>